<evidence type="ECO:0000256" key="9">
    <source>
        <dbReference type="ARBA" id="ARBA00023136"/>
    </source>
</evidence>
<dbReference type="Pfam" id="PF01435">
    <property type="entry name" value="Peptidase_M48"/>
    <property type="match status" value="1"/>
</dbReference>
<evidence type="ECO:0000256" key="7">
    <source>
        <dbReference type="ARBA" id="ARBA00022989"/>
    </source>
</evidence>
<keyword evidence="13" id="KW-1185">Reference proteome</keyword>
<sequence length="331" mass="36505">MAGIKLEGLRLQAYEHPSDAAALNALTHTAGFDTLITKLNAWGIERFLRVQLTGSYLKVTQDSFPDLYQIYLVMKERLDVPIEVDLYIASGGEINAFTVGVERPLIVLTTTAVEQLAPYEMAFVIAHELGHIKSRHVLYYQIAEFLPLIAGVVGSMTFGIGELLSAGMQMALLNWKRMSEFTADRAGLLGCQDAEVAWRTMMKLAGLPPKYFASVNTEDFLKQARDFQALDADTISKIAKWLNSVGAMHPWTVARAQQLLQWIESGQYEEVLKHPQGPAYGAAQAMKFCNVCGNQLKGTEAYCPRCRNAVTGYGPPPAPPLPPGMPPPFVR</sequence>
<dbReference type="PANTHER" id="PTHR43221">
    <property type="entry name" value="PROTEASE HTPX"/>
    <property type="match status" value="1"/>
</dbReference>
<dbReference type="PANTHER" id="PTHR43221:SF3">
    <property type="entry name" value="SLL1280 PROTEIN"/>
    <property type="match status" value="1"/>
</dbReference>
<keyword evidence="3" id="KW-0812">Transmembrane</keyword>
<evidence type="ECO:0000256" key="4">
    <source>
        <dbReference type="ARBA" id="ARBA00022723"/>
    </source>
</evidence>
<evidence type="ECO:0000256" key="3">
    <source>
        <dbReference type="ARBA" id="ARBA00022692"/>
    </source>
</evidence>
<evidence type="ECO:0000259" key="11">
    <source>
        <dbReference type="Pfam" id="PF01435"/>
    </source>
</evidence>
<name>A0ABW1EDM1_9BACT</name>
<reference evidence="13" key="1">
    <citation type="journal article" date="2019" name="Int. J. Syst. Evol. Microbiol.">
        <title>The Global Catalogue of Microorganisms (GCM) 10K type strain sequencing project: providing services to taxonomists for standard genome sequencing and annotation.</title>
        <authorList>
            <consortium name="The Broad Institute Genomics Platform"/>
            <consortium name="The Broad Institute Genome Sequencing Center for Infectious Disease"/>
            <person name="Wu L."/>
            <person name="Ma J."/>
        </authorList>
    </citation>
    <scope>NUCLEOTIDE SEQUENCE [LARGE SCALE GENOMIC DNA]</scope>
    <source>
        <strain evidence="13">JCM 4087</strain>
    </source>
</reference>
<evidence type="ECO:0000313" key="12">
    <source>
        <dbReference type="EMBL" id="MFC5861961.1"/>
    </source>
</evidence>
<evidence type="ECO:0000256" key="5">
    <source>
        <dbReference type="ARBA" id="ARBA00022801"/>
    </source>
</evidence>
<keyword evidence="5 10" id="KW-0378">Hydrolase</keyword>
<keyword evidence="8 10" id="KW-0482">Metalloprotease</keyword>
<evidence type="ECO:0000256" key="2">
    <source>
        <dbReference type="ARBA" id="ARBA00022670"/>
    </source>
</evidence>
<accession>A0ABW1EDM1</accession>
<keyword evidence="6 10" id="KW-0862">Zinc</keyword>
<evidence type="ECO:0000256" key="6">
    <source>
        <dbReference type="ARBA" id="ARBA00022833"/>
    </source>
</evidence>
<dbReference type="Proteomes" id="UP001596091">
    <property type="component" value="Unassembled WGS sequence"/>
</dbReference>
<proteinExistence type="inferred from homology"/>
<comment type="caution">
    <text evidence="12">The sequence shown here is derived from an EMBL/GenBank/DDBJ whole genome shotgun (WGS) entry which is preliminary data.</text>
</comment>
<gene>
    <name evidence="12" type="ORF">ACFPT7_06625</name>
</gene>
<dbReference type="Gene3D" id="3.30.2010.10">
    <property type="entry name" value="Metalloproteases ('zincins'), catalytic domain"/>
    <property type="match status" value="1"/>
</dbReference>
<evidence type="ECO:0000313" key="13">
    <source>
        <dbReference type="Proteomes" id="UP001596091"/>
    </source>
</evidence>
<organism evidence="12 13">
    <name type="scientific">Acidicapsa dinghuensis</name>
    <dbReference type="NCBI Taxonomy" id="2218256"/>
    <lineage>
        <taxon>Bacteria</taxon>
        <taxon>Pseudomonadati</taxon>
        <taxon>Acidobacteriota</taxon>
        <taxon>Terriglobia</taxon>
        <taxon>Terriglobales</taxon>
        <taxon>Acidobacteriaceae</taxon>
        <taxon>Acidicapsa</taxon>
    </lineage>
</organism>
<protein>
    <submittedName>
        <fullName evidence="12">M48 family metallopeptidase</fullName>
        <ecNumber evidence="12">3.4.24.-</ecNumber>
    </submittedName>
</protein>
<keyword evidence="9" id="KW-0472">Membrane</keyword>
<feature type="domain" description="Peptidase M48" evidence="11">
    <location>
        <begin position="71"/>
        <end position="262"/>
    </location>
</feature>
<dbReference type="RefSeq" id="WP_263337866.1">
    <property type="nucleotide sequence ID" value="NZ_JAGSYH010000004.1"/>
</dbReference>
<keyword evidence="2 10" id="KW-0645">Protease</keyword>
<keyword evidence="1" id="KW-1003">Cell membrane</keyword>
<keyword evidence="4" id="KW-0479">Metal-binding</keyword>
<evidence type="ECO:0000256" key="8">
    <source>
        <dbReference type="ARBA" id="ARBA00023049"/>
    </source>
</evidence>
<keyword evidence="7" id="KW-1133">Transmembrane helix</keyword>
<evidence type="ECO:0000256" key="1">
    <source>
        <dbReference type="ARBA" id="ARBA00022475"/>
    </source>
</evidence>
<dbReference type="GO" id="GO:0016787">
    <property type="term" value="F:hydrolase activity"/>
    <property type="evidence" value="ECO:0007669"/>
    <property type="project" value="UniProtKB-KW"/>
</dbReference>
<evidence type="ECO:0000256" key="10">
    <source>
        <dbReference type="RuleBase" id="RU003983"/>
    </source>
</evidence>
<dbReference type="InterPro" id="IPR001915">
    <property type="entry name" value="Peptidase_M48"/>
</dbReference>
<comment type="cofactor">
    <cofactor evidence="10">
        <name>Zn(2+)</name>
        <dbReference type="ChEBI" id="CHEBI:29105"/>
    </cofactor>
    <text evidence="10">Binds 1 zinc ion per subunit.</text>
</comment>
<dbReference type="InterPro" id="IPR050083">
    <property type="entry name" value="HtpX_protease"/>
</dbReference>
<dbReference type="CDD" id="cd07325">
    <property type="entry name" value="M48_Ste24p_like"/>
    <property type="match status" value="1"/>
</dbReference>
<dbReference type="EC" id="3.4.24.-" evidence="12"/>
<dbReference type="EMBL" id="JBHSPH010000002">
    <property type="protein sequence ID" value="MFC5861961.1"/>
    <property type="molecule type" value="Genomic_DNA"/>
</dbReference>
<comment type="similarity">
    <text evidence="10">Belongs to the peptidase M48 family.</text>
</comment>